<evidence type="ECO:0000313" key="1">
    <source>
        <dbReference type="EMBL" id="KAI4305408.1"/>
    </source>
</evidence>
<gene>
    <name evidence="1" type="ORF">L6164_028776</name>
</gene>
<protein>
    <submittedName>
        <fullName evidence="1">Uncharacterized protein</fullName>
    </submittedName>
</protein>
<comment type="caution">
    <text evidence="1">The sequence shown here is derived from an EMBL/GenBank/DDBJ whole genome shotgun (WGS) entry which is preliminary data.</text>
</comment>
<name>A0ACB9L7H6_BAUVA</name>
<reference evidence="1 2" key="1">
    <citation type="journal article" date="2022" name="DNA Res.">
        <title>Chromosomal-level genome assembly of the orchid tree Bauhinia variegata (Leguminosae; Cercidoideae) supports the allotetraploid origin hypothesis of Bauhinia.</title>
        <authorList>
            <person name="Zhong Y."/>
            <person name="Chen Y."/>
            <person name="Zheng D."/>
            <person name="Pang J."/>
            <person name="Liu Y."/>
            <person name="Luo S."/>
            <person name="Meng S."/>
            <person name="Qian L."/>
            <person name="Wei D."/>
            <person name="Dai S."/>
            <person name="Zhou R."/>
        </authorList>
    </citation>
    <scope>NUCLEOTIDE SEQUENCE [LARGE SCALE GENOMIC DNA]</scope>
    <source>
        <strain evidence="1">BV-YZ2020</strain>
    </source>
</reference>
<sequence>MSRSVAEEQLSLLHSLIKARSFVDSTLRVLQSLLVIRDVKSLVEVRSSLKKFLRSESLSVISSIAEKTVEQKLLILQFFVRAFAIIGDVESCLALRYEALILRDLKSPSCHWLEVSYTEWLNFVEDAMHNGFHSVAEKACENALLYFGKNDALEPGTDNFSENVEAIRQIARLKDRAMSSVASRSVQAQAAEYLEKKIIGQHKLDVLYQDKQRLASTAFRDGIKKQNKRRLREYQNLLQINDA</sequence>
<keyword evidence="2" id="KW-1185">Reference proteome</keyword>
<accession>A0ACB9L7H6</accession>
<evidence type="ECO:0000313" key="2">
    <source>
        <dbReference type="Proteomes" id="UP000828941"/>
    </source>
</evidence>
<dbReference type="EMBL" id="CM039437">
    <property type="protein sequence ID" value="KAI4305408.1"/>
    <property type="molecule type" value="Genomic_DNA"/>
</dbReference>
<organism evidence="1 2">
    <name type="scientific">Bauhinia variegata</name>
    <name type="common">Purple orchid tree</name>
    <name type="synonym">Phanera variegata</name>
    <dbReference type="NCBI Taxonomy" id="167791"/>
    <lineage>
        <taxon>Eukaryota</taxon>
        <taxon>Viridiplantae</taxon>
        <taxon>Streptophyta</taxon>
        <taxon>Embryophyta</taxon>
        <taxon>Tracheophyta</taxon>
        <taxon>Spermatophyta</taxon>
        <taxon>Magnoliopsida</taxon>
        <taxon>eudicotyledons</taxon>
        <taxon>Gunneridae</taxon>
        <taxon>Pentapetalae</taxon>
        <taxon>rosids</taxon>
        <taxon>fabids</taxon>
        <taxon>Fabales</taxon>
        <taxon>Fabaceae</taxon>
        <taxon>Cercidoideae</taxon>
        <taxon>Cercideae</taxon>
        <taxon>Bauhiniinae</taxon>
        <taxon>Bauhinia</taxon>
    </lineage>
</organism>
<proteinExistence type="predicted"/>
<dbReference type="Proteomes" id="UP000828941">
    <property type="component" value="Chromosome 12"/>
</dbReference>